<name>A0AAV7WP54_PLEWA</name>
<accession>A0AAV7WP54</accession>
<dbReference type="AlphaFoldDB" id="A0AAV7WP54"/>
<evidence type="ECO:0000313" key="2">
    <source>
        <dbReference type="Proteomes" id="UP001066276"/>
    </source>
</evidence>
<protein>
    <submittedName>
        <fullName evidence="1">Uncharacterized protein</fullName>
    </submittedName>
</protein>
<gene>
    <name evidence="1" type="ORF">NDU88_002144</name>
</gene>
<comment type="caution">
    <text evidence="1">The sequence shown here is derived from an EMBL/GenBank/DDBJ whole genome shotgun (WGS) entry which is preliminary data.</text>
</comment>
<reference evidence="1" key="1">
    <citation type="journal article" date="2022" name="bioRxiv">
        <title>Sequencing and chromosome-scale assembly of the giantPleurodeles waltlgenome.</title>
        <authorList>
            <person name="Brown T."/>
            <person name="Elewa A."/>
            <person name="Iarovenko S."/>
            <person name="Subramanian E."/>
            <person name="Araus A.J."/>
            <person name="Petzold A."/>
            <person name="Susuki M."/>
            <person name="Suzuki K.-i.T."/>
            <person name="Hayashi T."/>
            <person name="Toyoda A."/>
            <person name="Oliveira C."/>
            <person name="Osipova E."/>
            <person name="Leigh N.D."/>
            <person name="Simon A."/>
            <person name="Yun M.H."/>
        </authorList>
    </citation>
    <scope>NUCLEOTIDE SEQUENCE</scope>
    <source>
        <strain evidence="1">20211129_DDA</strain>
        <tissue evidence="1">Liver</tissue>
    </source>
</reference>
<keyword evidence="2" id="KW-1185">Reference proteome</keyword>
<dbReference type="Proteomes" id="UP001066276">
    <property type="component" value="Chromosome 1_1"/>
</dbReference>
<organism evidence="1 2">
    <name type="scientific">Pleurodeles waltl</name>
    <name type="common">Iberian ribbed newt</name>
    <dbReference type="NCBI Taxonomy" id="8319"/>
    <lineage>
        <taxon>Eukaryota</taxon>
        <taxon>Metazoa</taxon>
        <taxon>Chordata</taxon>
        <taxon>Craniata</taxon>
        <taxon>Vertebrata</taxon>
        <taxon>Euteleostomi</taxon>
        <taxon>Amphibia</taxon>
        <taxon>Batrachia</taxon>
        <taxon>Caudata</taxon>
        <taxon>Salamandroidea</taxon>
        <taxon>Salamandridae</taxon>
        <taxon>Pleurodelinae</taxon>
        <taxon>Pleurodeles</taxon>
    </lineage>
</organism>
<evidence type="ECO:0000313" key="1">
    <source>
        <dbReference type="EMBL" id="KAJ1214526.1"/>
    </source>
</evidence>
<sequence>MAADASNRPKPDLLVSRPAFGVGVGSSGCWRLVAEAAAVEIPGPTAPELSKSRKAHREGAGKQLYIDSANNFRGYHTSKWVQPHDAPAANSVYERSVHPAQQ</sequence>
<dbReference type="EMBL" id="JANPWB010000001">
    <property type="protein sequence ID" value="KAJ1214526.1"/>
    <property type="molecule type" value="Genomic_DNA"/>
</dbReference>
<proteinExistence type="predicted"/>